<organism evidence="3 4">
    <name type="scientific">Diaporthe ampelina</name>
    <dbReference type="NCBI Taxonomy" id="1214573"/>
    <lineage>
        <taxon>Eukaryota</taxon>
        <taxon>Fungi</taxon>
        <taxon>Dikarya</taxon>
        <taxon>Ascomycota</taxon>
        <taxon>Pezizomycotina</taxon>
        <taxon>Sordariomycetes</taxon>
        <taxon>Sordariomycetidae</taxon>
        <taxon>Diaporthales</taxon>
        <taxon>Diaporthaceae</taxon>
        <taxon>Diaporthe</taxon>
    </lineage>
</organism>
<evidence type="ECO:0000259" key="2">
    <source>
        <dbReference type="Pfam" id="PF02668"/>
    </source>
</evidence>
<dbReference type="Gene3D" id="3.60.130.10">
    <property type="entry name" value="Clavaminate synthase-like"/>
    <property type="match status" value="1"/>
</dbReference>
<dbReference type="Proteomes" id="UP000034680">
    <property type="component" value="Unassembled WGS sequence"/>
</dbReference>
<evidence type="ECO:0000313" key="3">
    <source>
        <dbReference type="EMBL" id="KKY37606.1"/>
    </source>
</evidence>
<keyword evidence="4" id="KW-1185">Reference proteome</keyword>
<sequence length="343" mass="37604">MSAVPDLSPARVGHIAPQKHFDIEGTTVSFPLVLVPGNPETNTPTAGLATTEAVAAWITQNQKQLADLAKTHGAVLLRGFCPPVSTAADFDVVCKSFGLAEFPYIGGAAPRTVVHGSVFTANESPADQLIPFHHEMAQSKSHPGVLFFYCMKAPPEGGETPIVLSNLVYERIRTKFPNFVSELEQKGVRYVRVLPEVDDPSSAIGRGWKSTFAVGTKEDAERVGREMGMELEWLEGNLLKTTTAVIPATKKDPRTGKTSWFNSIVAAFTGWKDTRNDPHKAVVFGDGSPLDADVLRRCQEIMNELAVAFEWKRGDVLVVDNWVTLHSRNSFKGERVIYASLWK</sequence>
<comment type="caution">
    <text evidence="3">The sequence shown here is derived from an EMBL/GenBank/DDBJ whole genome shotgun (WGS) entry which is preliminary data.</text>
</comment>
<dbReference type="GO" id="GO:0051213">
    <property type="term" value="F:dioxygenase activity"/>
    <property type="evidence" value="ECO:0007669"/>
    <property type="project" value="UniProtKB-KW"/>
</dbReference>
<dbReference type="InterPro" id="IPR050411">
    <property type="entry name" value="AlphaKG_dependent_hydroxylases"/>
</dbReference>
<dbReference type="Pfam" id="PF02668">
    <property type="entry name" value="TauD"/>
    <property type="match status" value="1"/>
</dbReference>
<dbReference type="STRING" id="1214573.A0A0G2FUD4"/>
<gene>
    <name evidence="3" type="ORF">UCDDA912_g02361</name>
</gene>
<dbReference type="InterPro" id="IPR042098">
    <property type="entry name" value="TauD-like_sf"/>
</dbReference>
<evidence type="ECO:0000313" key="4">
    <source>
        <dbReference type="Proteomes" id="UP000034680"/>
    </source>
</evidence>
<dbReference type="PANTHER" id="PTHR10696:SF21">
    <property type="entry name" value="TAUD_TFDA-LIKE DOMAIN-CONTAINING PROTEIN"/>
    <property type="match status" value="1"/>
</dbReference>
<evidence type="ECO:0000256" key="1">
    <source>
        <dbReference type="ARBA" id="ARBA00023002"/>
    </source>
</evidence>
<accession>A0A0G2FUD4</accession>
<feature type="domain" description="TauD/TfdA-like" evidence="2">
    <location>
        <begin position="54"/>
        <end position="337"/>
    </location>
</feature>
<reference evidence="3 4" key="2">
    <citation type="submission" date="2015-05" db="EMBL/GenBank/DDBJ databases">
        <authorList>
            <person name="Morales-Cruz A."/>
            <person name="Amrine K.C."/>
            <person name="Cantu D."/>
        </authorList>
    </citation>
    <scope>NUCLEOTIDE SEQUENCE [LARGE SCALE GENOMIC DNA]</scope>
    <source>
        <strain evidence="3">DA912</strain>
    </source>
</reference>
<keyword evidence="3" id="KW-0223">Dioxygenase</keyword>
<proteinExistence type="predicted"/>
<protein>
    <submittedName>
        <fullName evidence="3">Putative taurine catabolism dioxygenase</fullName>
    </submittedName>
</protein>
<dbReference type="OrthoDB" id="408743at2759"/>
<name>A0A0G2FUD4_9PEZI</name>
<keyword evidence="1" id="KW-0560">Oxidoreductase</keyword>
<reference evidence="3 4" key="1">
    <citation type="submission" date="2015-05" db="EMBL/GenBank/DDBJ databases">
        <title>Distinctive expansion of gene families associated with plant cell wall degradation and secondary metabolism in the genomes of grapevine trunk pathogens.</title>
        <authorList>
            <person name="Lawrence D.P."/>
            <person name="Travadon R."/>
            <person name="Rolshausen P.E."/>
            <person name="Baumgartner K."/>
        </authorList>
    </citation>
    <scope>NUCLEOTIDE SEQUENCE [LARGE SCALE GENOMIC DNA]</scope>
    <source>
        <strain evidence="3">DA912</strain>
    </source>
</reference>
<dbReference type="PANTHER" id="PTHR10696">
    <property type="entry name" value="GAMMA-BUTYROBETAINE HYDROXYLASE-RELATED"/>
    <property type="match status" value="1"/>
</dbReference>
<dbReference type="EMBL" id="LCUC01000081">
    <property type="protein sequence ID" value="KKY37606.1"/>
    <property type="molecule type" value="Genomic_DNA"/>
</dbReference>
<dbReference type="AlphaFoldDB" id="A0A0G2FUD4"/>
<dbReference type="InterPro" id="IPR003819">
    <property type="entry name" value="TauD/TfdA-like"/>
</dbReference>
<dbReference type="SUPFAM" id="SSF51197">
    <property type="entry name" value="Clavaminate synthase-like"/>
    <property type="match status" value="1"/>
</dbReference>